<feature type="transmembrane region" description="Helical" evidence="1">
    <location>
        <begin position="280"/>
        <end position="301"/>
    </location>
</feature>
<evidence type="ECO:0000313" key="3">
    <source>
        <dbReference type="Proteomes" id="UP000692954"/>
    </source>
</evidence>
<keyword evidence="1" id="KW-0472">Membrane</keyword>
<sequence length="350" mass="40655">MLWPIIVLISSIGFLFICISIYFYLKLNSSQNQKSSSLKKQESKDNQINQTNNLEQNKQQQITQNDQQELKYLVSDQLILNQGSQIINQNKNMSSSQRNLIQQTSEKKIHYDKQDKKLSNDINEQLNFQIEQDNQKNKTNNQQINNQNSGVQQTPIDIQEENYQKASISTNQNQQTLQIVQINEKEACQTDKNSQIQIAQQNIMANYEWIQTIYLLISCSIFIEAVLARIYLQETSKKINFPIFLIQGSISALISVIIFNIVFCIPYEKIFLSTTLQFRIMSRFCLILYGITMIFPIYSGLDEFLELEYITILISFICSLIIQLFLEKLSSNCFKFPLTKLKSAPIDTNQ</sequence>
<keyword evidence="1" id="KW-0812">Transmembrane</keyword>
<organism evidence="2 3">
    <name type="scientific">Paramecium sonneborni</name>
    <dbReference type="NCBI Taxonomy" id="65129"/>
    <lineage>
        <taxon>Eukaryota</taxon>
        <taxon>Sar</taxon>
        <taxon>Alveolata</taxon>
        <taxon>Ciliophora</taxon>
        <taxon>Intramacronucleata</taxon>
        <taxon>Oligohymenophorea</taxon>
        <taxon>Peniculida</taxon>
        <taxon>Parameciidae</taxon>
        <taxon>Paramecium</taxon>
    </lineage>
</organism>
<protein>
    <recommendedName>
        <fullName evidence="4">Transmembrane protein</fullName>
    </recommendedName>
</protein>
<feature type="transmembrane region" description="Helical" evidence="1">
    <location>
        <begin position="244"/>
        <end position="268"/>
    </location>
</feature>
<accession>A0A8S1NIH0</accession>
<evidence type="ECO:0008006" key="4">
    <source>
        <dbReference type="Google" id="ProtNLM"/>
    </source>
</evidence>
<name>A0A8S1NIH0_9CILI</name>
<dbReference type="AlphaFoldDB" id="A0A8S1NIH0"/>
<keyword evidence="1" id="KW-1133">Transmembrane helix</keyword>
<comment type="caution">
    <text evidence="2">The sequence shown here is derived from an EMBL/GenBank/DDBJ whole genome shotgun (WGS) entry which is preliminary data.</text>
</comment>
<proteinExistence type="predicted"/>
<feature type="transmembrane region" description="Helical" evidence="1">
    <location>
        <begin position="213"/>
        <end position="232"/>
    </location>
</feature>
<dbReference type="EMBL" id="CAJJDN010000053">
    <property type="protein sequence ID" value="CAD8088815.1"/>
    <property type="molecule type" value="Genomic_DNA"/>
</dbReference>
<feature type="transmembrane region" description="Helical" evidence="1">
    <location>
        <begin position="307"/>
        <end position="326"/>
    </location>
</feature>
<gene>
    <name evidence="2" type="ORF">PSON_ATCC_30995.1.T0530111</name>
</gene>
<evidence type="ECO:0000313" key="2">
    <source>
        <dbReference type="EMBL" id="CAD8088815.1"/>
    </source>
</evidence>
<keyword evidence="3" id="KW-1185">Reference proteome</keyword>
<evidence type="ECO:0000256" key="1">
    <source>
        <dbReference type="SAM" id="Phobius"/>
    </source>
</evidence>
<reference evidence="2" key="1">
    <citation type="submission" date="2021-01" db="EMBL/GenBank/DDBJ databases">
        <authorList>
            <consortium name="Genoscope - CEA"/>
            <person name="William W."/>
        </authorList>
    </citation>
    <scope>NUCLEOTIDE SEQUENCE</scope>
</reference>
<feature type="transmembrane region" description="Helical" evidence="1">
    <location>
        <begin position="6"/>
        <end position="25"/>
    </location>
</feature>
<dbReference type="Proteomes" id="UP000692954">
    <property type="component" value="Unassembled WGS sequence"/>
</dbReference>